<organism evidence="5 6">
    <name type="scientific">Paenibacillus residui</name>
    <dbReference type="NCBI Taxonomy" id="629724"/>
    <lineage>
        <taxon>Bacteria</taxon>
        <taxon>Bacillati</taxon>
        <taxon>Bacillota</taxon>
        <taxon>Bacilli</taxon>
        <taxon>Bacillales</taxon>
        <taxon>Paenibacillaceae</taxon>
        <taxon>Paenibacillus</taxon>
    </lineage>
</organism>
<evidence type="ECO:0000256" key="2">
    <source>
        <dbReference type="ARBA" id="ARBA00023125"/>
    </source>
</evidence>
<dbReference type="Proteomes" id="UP001597120">
    <property type="component" value="Unassembled WGS sequence"/>
</dbReference>
<gene>
    <name evidence="5" type="ORF">ACFQ03_13165</name>
</gene>
<protein>
    <submittedName>
        <fullName evidence="5">Helix-turn-helix transcriptional regulator</fullName>
    </submittedName>
</protein>
<sequence length="216" mass="24601">MSKEQESSTRRLLLTMMKTDGPMSVSEMAKQLGITEMAVRRHLNTLERDGLVETRLSRQAMGRPTHLYSLTESADEFFPKNYHQLTLDLLHELVTEDGEEKIGRLFQLRKEKLLGKYREQMEGKSLSERVALLADIQNANGYMVQWEHKEDGFVFTEFNCPISQVARQYNEACSCELALFEGLLGAEVNRTECITSGGRRCTYLIGKQPVKSVSEG</sequence>
<dbReference type="PANTHER" id="PTHR38600:SF2">
    <property type="entry name" value="SLL0088 PROTEIN"/>
    <property type="match status" value="1"/>
</dbReference>
<keyword evidence="6" id="KW-1185">Reference proteome</keyword>
<dbReference type="Pfam" id="PF12840">
    <property type="entry name" value="HTH_20"/>
    <property type="match status" value="1"/>
</dbReference>
<name>A0ABW3D9D2_9BACL</name>
<comment type="caution">
    <text evidence="5">The sequence shown here is derived from an EMBL/GenBank/DDBJ whole genome shotgun (WGS) entry which is preliminary data.</text>
</comment>
<evidence type="ECO:0000256" key="3">
    <source>
        <dbReference type="ARBA" id="ARBA00023163"/>
    </source>
</evidence>
<dbReference type="InterPro" id="IPR001034">
    <property type="entry name" value="DeoR_HTH"/>
</dbReference>
<dbReference type="InterPro" id="IPR011991">
    <property type="entry name" value="ArsR-like_HTH"/>
</dbReference>
<evidence type="ECO:0000259" key="4">
    <source>
        <dbReference type="PROSITE" id="PS51000"/>
    </source>
</evidence>
<keyword evidence="3" id="KW-0804">Transcription</keyword>
<evidence type="ECO:0000313" key="5">
    <source>
        <dbReference type="EMBL" id="MFD0870105.1"/>
    </source>
</evidence>
<dbReference type="PROSITE" id="PS51000">
    <property type="entry name" value="HTH_DEOR_2"/>
    <property type="match status" value="1"/>
</dbReference>
<dbReference type="InterPro" id="IPR036388">
    <property type="entry name" value="WH-like_DNA-bd_sf"/>
</dbReference>
<dbReference type="InterPro" id="IPR036390">
    <property type="entry name" value="WH_DNA-bd_sf"/>
</dbReference>
<dbReference type="PANTHER" id="PTHR38600">
    <property type="entry name" value="TRANSCRIPTIONAL REGULATORY PROTEIN"/>
    <property type="match status" value="1"/>
</dbReference>
<dbReference type="SUPFAM" id="SSF46785">
    <property type="entry name" value="Winged helix' DNA-binding domain"/>
    <property type="match status" value="1"/>
</dbReference>
<dbReference type="SMART" id="SM00418">
    <property type="entry name" value="HTH_ARSR"/>
    <property type="match status" value="1"/>
</dbReference>
<evidence type="ECO:0000256" key="1">
    <source>
        <dbReference type="ARBA" id="ARBA00023015"/>
    </source>
</evidence>
<keyword evidence="1" id="KW-0805">Transcription regulation</keyword>
<dbReference type="InterPro" id="IPR001845">
    <property type="entry name" value="HTH_ArsR_DNA-bd_dom"/>
</dbReference>
<dbReference type="EMBL" id="JBHTIU010000039">
    <property type="protein sequence ID" value="MFD0870105.1"/>
    <property type="molecule type" value="Genomic_DNA"/>
</dbReference>
<proteinExistence type="predicted"/>
<accession>A0ABW3D9D2</accession>
<evidence type="ECO:0000313" key="6">
    <source>
        <dbReference type="Proteomes" id="UP001597120"/>
    </source>
</evidence>
<dbReference type="Gene3D" id="1.10.10.10">
    <property type="entry name" value="Winged helix-like DNA-binding domain superfamily/Winged helix DNA-binding domain"/>
    <property type="match status" value="1"/>
</dbReference>
<dbReference type="CDD" id="cd00090">
    <property type="entry name" value="HTH_ARSR"/>
    <property type="match status" value="1"/>
</dbReference>
<reference evidence="6" key="1">
    <citation type="journal article" date="2019" name="Int. J. Syst. Evol. Microbiol.">
        <title>The Global Catalogue of Microorganisms (GCM) 10K type strain sequencing project: providing services to taxonomists for standard genome sequencing and annotation.</title>
        <authorList>
            <consortium name="The Broad Institute Genomics Platform"/>
            <consortium name="The Broad Institute Genome Sequencing Center for Infectious Disease"/>
            <person name="Wu L."/>
            <person name="Ma J."/>
        </authorList>
    </citation>
    <scope>NUCLEOTIDE SEQUENCE [LARGE SCALE GENOMIC DNA]</scope>
    <source>
        <strain evidence="6">CCUG 57263</strain>
    </source>
</reference>
<keyword evidence="2" id="KW-0238">DNA-binding</keyword>
<dbReference type="RefSeq" id="WP_144932056.1">
    <property type="nucleotide sequence ID" value="NZ_JBHTIU010000039.1"/>
</dbReference>
<feature type="domain" description="HTH deoR-type" evidence="4">
    <location>
        <begin position="6"/>
        <end position="61"/>
    </location>
</feature>